<keyword evidence="3" id="KW-1185">Reference proteome</keyword>
<dbReference type="Pfam" id="PF16069">
    <property type="entry name" value="DUF4811"/>
    <property type="match status" value="1"/>
</dbReference>
<evidence type="ECO:0000313" key="3">
    <source>
        <dbReference type="Proteomes" id="UP000051886"/>
    </source>
</evidence>
<name>A0A0R2L2E4_9LACO</name>
<reference evidence="2 3" key="1">
    <citation type="journal article" date="2015" name="Genome Announc.">
        <title>Expanding the biotechnology potential of lactobacilli through comparative genomics of 213 strains and associated genera.</title>
        <authorList>
            <person name="Sun Z."/>
            <person name="Harris H.M."/>
            <person name="McCann A."/>
            <person name="Guo C."/>
            <person name="Argimon S."/>
            <person name="Zhang W."/>
            <person name="Yang X."/>
            <person name="Jeffery I.B."/>
            <person name="Cooney J.C."/>
            <person name="Kagawa T.F."/>
            <person name="Liu W."/>
            <person name="Song Y."/>
            <person name="Salvetti E."/>
            <person name="Wrobel A."/>
            <person name="Rasinkangas P."/>
            <person name="Parkhill J."/>
            <person name="Rea M.C."/>
            <person name="O'Sullivan O."/>
            <person name="Ritari J."/>
            <person name="Douillard F.P."/>
            <person name="Paul Ross R."/>
            <person name="Yang R."/>
            <person name="Briner A.E."/>
            <person name="Felis G.E."/>
            <person name="de Vos W.M."/>
            <person name="Barrangou R."/>
            <person name="Klaenhammer T.R."/>
            <person name="Caufield P.W."/>
            <person name="Cui Y."/>
            <person name="Zhang H."/>
            <person name="O'Toole P.W."/>
        </authorList>
    </citation>
    <scope>NUCLEOTIDE SEQUENCE [LARGE SCALE GENOMIC DNA]</scope>
    <source>
        <strain evidence="2 3">NBRC 103219</strain>
    </source>
</reference>
<organism evidence="2 3">
    <name type="scientific">Ligilactobacillus pobuzihii</name>
    <dbReference type="NCBI Taxonomy" id="449659"/>
    <lineage>
        <taxon>Bacteria</taxon>
        <taxon>Bacillati</taxon>
        <taxon>Bacillota</taxon>
        <taxon>Bacilli</taxon>
        <taxon>Lactobacillales</taxon>
        <taxon>Lactobacillaceae</taxon>
        <taxon>Ligilactobacillus</taxon>
    </lineage>
</organism>
<accession>A0A0R2L2E4</accession>
<dbReference type="Proteomes" id="UP000051886">
    <property type="component" value="Unassembled WGS sequence"/>
</dbReference>
<keyword evidence="1" id="KW-0812">Transmembrane</keyword>
<comment type="caution">
    <text evidence="2">The sequence shown here is derived from an EMBL/GenBank/DDBJ whole genome shotgun (WGS) entry which is preliminary data.</text>
</comment>
<dbReference type="AlphaFoldDB" id="A0A0R2L2E4"/>
<dbReference type="PATRIC" id="fig|449659.4.peg.913"/>
<evidence type="ECO:0000313" key="2">
    <source>
        <dbReference type="EMBL" id="KRN95883.1"/>
    </source>
</evidence>
<dbReference type="OrthoDB" id="2320814at2"/>
<evidence type="ECO:0008006" key="4">
    <source>
        <dbReference type="Google" id="ProtNLM"/>
    </source>
</evidence>
<dbReference type="EMBL" id="JQCN01000069">
    <property type="protein sequence ID" value="KRN95883.1"/>
    <property type="molecule type" value="Genomic_DNA"/>
</dbReference>
<gene>
    <name evidence="2" type="ORF">IV66_GL000907</name>
</gene>
<evidence type="ECO:0000256" key="1">
    <source>
        <dbReference type="SAM" id="Phobius"/>
    </source>
</evidence>
<keyword evidence="1" id="KW-0472">Membrane</keyword>
<proteinExistence type="predicted"/>
<dbReference type="STRING" id="449659.IV66_GL000907"/>
<dbReference type="RefSeq" id="WP_017867815.1">
    <property type="nucleotide sequence ID" value="NZ_BJYB01000006.1"/>
</dbReference>
<feature type="transmembrane region" description="Helical" evidence="1">
    <location>
        <begin position="26"/>
        <end position="46"/>
    </location>
</feature>
<keyword evidence="1" id="KW-1133">Transmembrane helix</keyword>
<protein>
    <recommendedName>
        <fullName evidence="4">DUF4811 domain-containing protein</fullName>
    </recommendedName>
</protein>
<dbReference type="InterPro" id="IPR032083">
    <property type="entry name" value="DUF4811"/>
</dbReference>
<sequence length="169" mass="19451">MGIALLFISVLLFAYCMIFIESGPAKYIWVTGSVLLLAVVSVTLILNDTNHFGMKQISKTQEQKLTSSVKSDGPEKLLYKKLGNGQEKIYYYRTKNDNSRKLKKTDPMTTKVRVKRSSANKLKVVKNYWVYKNSWTKVFFAGGQPNHQFIDQHDTFLVDSSWQLVETKR</sequence>